<dbReference type="Pfam" id="PF01607">
    <property type="entry name" value="CBM_14"/>
    <property type="match status" value="6"/>
</dbReference>
<feature type="domain" description="Chitin-binding type-2" evidence="7">
    <location>
        <begin position="256"/>
        <end position="316"/>
    </location>
</feature>
<feature type="domain" description="Chitin-binding type-2" evidence="7">
    <location>
        <begin position="18"/>
        <end position="76"/>
    </location>
</feature>
<keyword evidence="4" id="KW-1015">Disulfide bond</keyword>
<accession>A0ABP1QX67</accession>
<gene>
    <name evidence="8" type="ORF">ODALV1_LOCUS16097</name>
</gene>
<keyword evidence="5" id="KW-0325">Glycoprotein</keyword>
<feature type="signal peptide" evidence="6">
    <location>
        <begin position="1"/>
        <end position="18"/>
    </location>
</feature>
<dbReference type="SUPFAM" id="SSF57625">
    <property type="entry name" value="Invertebrate chitin-binding proteins"/>
    <property type="match status" value="6"/>
</dbReference>
<dbReference type="PANTHER" id="PTHR23301">
    <property type="entry name" value="CHITIN BINDING PERITROPHIN-A"/>
    <property type="match status" value="1"/>
</dbReference>
<evidence type="ECO:0000256" key="1">
    <source>
        <dbReference type="ARBA" id="ARBA00022669"/>
    </source>
</evidence>
<dbReference type="PANTHER" id="PTHR23301:SF110">
    <property type="entry name" value="LD43683P-RELATED"/>
    <property type="match status" value="1"/>
</dbReference>
<protein>
    <recommendedName>
        <fullName evidence="7">Chitin-binding type-2 domain-containing protein</fullName>
    </recommendedName>
</protein>
<reference evidence="8 9" key="1">
    <citation type="submission" date="2024-08" db="EMBL/GenBank/DDBJ databases">
        <authorList>
            <person name="Cucini C."/>
            <person name="Frati F."/>
        </authorList>
    </citation>
    <scope>NUCLEOTIDE SEQUENCE [LARGE SCALE GENOMIC DNA]</scope>
</reference>
<evidence type="ECO:0000256" key="3">
    <source>
        <dbReference type="ARBA" id="ARBA00022737"/>
    </source>
</evidence>
<sequence length="463" mass="51194">MIGAPAIVFFALLGLSSAFKCPESNGFFADPKQCDKYYECVDNQPEEKLCPDGLLFEIKNPNHERCDLPFSVDCGERTELQPAVSTVQCPRKNGYFSHEDPQVCDKFYNCVDGTANVVTCPSGLIYDDYQGTCTWPQDAQRKGCERENRKKEKLPDGFSCPDADVLGNNGRPLPHPTYPHPEDCQKFYICRNGIQPQLGSCPPGTVYNEANFKCEDPESVPGWMAVANSRGSFVAILVAFGLVQCVVGIEYSLVGAPPCPDTYGLATHAHPEYCDKFYKCENGTLTLETCENGLMFDGKGAIHNHCNYNWAVHCDKRLADITPISTPGCLYQFGLYPKTAGCHTAYVKCAYGVPYETPCEPGLAYDDKTHSCNWPDLLLDHCNPEEVVGFRCPDKVEPGTLAYKFWPYPRFSIGDCGRLITCVNGYPRLISCGDGKVVNDATLTCEDPEIVPKCGTYYAAVKK</sequence>
<dbReference type="InterPro" id="IPR036508">
    <property type="entry name" value="Chitin-bd_dom_sf"/>
</dbReference>
<comment type="caution">
    <text evidence="8">The sequence shown here is derived from an EMBL/GenBank/DDBJ whole genome shotgun (WGS) entry which is preliminary data.</text>
</comment>
<evidence type="ECO:0000256" key="2">
    <source>
        <dbReference type="ARBA" id="ARBA00022729"/>
    </source>
</evidence>
<evidence type="ECO:0000256" key="6">
    <source>
        <dbReference type="SAM" id="SignalP"/>
    </source>
</evidence>
<dbReference type="Gene3D" id="2.170.140.10">
    <property type="entry name" value="Chitin binding domain"/>
    <property type="match status" value="6"/>
</dbReference>
<evidence type="ECO:0000313" key="8">
    <source>
        <dbReference type="EMBL" id="CAL8113616.1"/>
    </source>
</evidence>
<name>A0ABP1QX67_9HEXA</name>
<keyword evidence="3" id="KW-0677">Repeat</keyword>
<evidence type="ECO:0000259" key="7">
    <source>
        <dbReference type="PROSITE" id="PS50940"/>
    </source>
</evidence>
<organism evidence="8 9">
    <name type="scientific">Orchesella dallaii</name>
    <dbReference type="NCBI Taxonomy" id="48710"/>
    <lineage>
        <taxon>Eukaryota</taxon>
        <taxon>Metazoa</taxon>
        <taxon>Ecdysozoa</taxon>
        <taxon>Arthropoda</taxon>
        <taxon>Hexapoda</taxon>
        <taxon>Collembola</taxon>
        <taxon>Entomobryomorpha</taxon>
        <taxon>Entomobryoidea</taxon>
        <taxon>Orchesellidae</taxon>
        <taxon>Orchesellinae</taxon>
        <taxon>Orchesella</taxon>
    </lineage>
</organism>
<keyword evidence="2 6" id="KW-0732">Signal</keyword>
<dbReference type="Proteomes" id="UP001642540">
    <property type="component" value="Unassembled WGS sequence"/>
</dbReference>
<feature type="domain" description="Chitin-binding type-2" evidence="7">
    <location>
        <begin position="389"/>
        <end position="456"/>
    </location>
</feature>
<feature type="domain" description="Chitin-binding type-2" evidence="7">
    <location>
        <begin position="157"/>
        <end position="228"/>
    </location>
</feature>
<evidence type="ECO:0000313" key="9">
    <source>
        <dbReference type="Proteomes" id="UP001642540"/>
    </source>
</evidence>
<evidence type="ECO:0000256" key="4">
    <source>
        <dbReference type="ARBA" id="ARBA00023157"/>
    </source>
</evidence>
<keyword evidence="9" id="KW-1185">Reference proteome</keyword>
<dbReference type="PROSITE" id="PS50940">
    <property type="entry name" value="CHIT_BIND_II"/>
    <property type="match status" value="6"/>
</dbReference>
<dbReference type="SMART" id="SM00494">
    <property type="entry name" value="ChtBD2"/>
    <property type="match status" value="6"/>
</dbReference>
<feature type="domain" description="Chitin-binding type-2" evidence="7">
    <location>
        <begin position="86"/>
        <end position="146"/>
    </location>
</feature>
<dbReference type="EMBL" id="CAXLJM020000049">
    <property type="protein sequence ID" value="CAL8113616.1"/>
    <property type="molecule type" value="Genomic_DNA"/>
</dbReference>
<evidence type="ECO:0000256" key="5">
    <source>
        <dbReference type="ARBA" id="ARBA00023180"/>
    </source>
</evidence>
<proteinExistence type="predicted"/>
<feature type="domain" description="Chitin-binding type-2" evidence="7">
    <location>
        <begin position="326"/>
        <end position="384"/>
    </location>
</feature>
<keyword evidence="1" id="KW-0147">Chitin-binding</keyword>
<dbReference type="InterPro" id="IPR002557">
    <property type="entry name" value="Chitin-bd_dom"/>
</dbReference>
<dbReference type="InterPro" id="IPR051940">
    <property type="entry name" value="Chitin_bind-dev_reg"/>
</dbReference>
<feature type="chain" id="PRO_5046458936" description="Chitin-binding type-2 domain-containing protein" evidence="6">
    <location>
        <begin position="19"/>
        <end position="463"/>
    </location>
</feature>